<dbReference type="EMBL" id="CM043017">
    <property type="protein sequence ID" value="KAI4464370.1"/>
    <property type="molecule type" value="Genomic_DNA"/>
</dbReference>
<reference evidence="1" key="1">
    <citation type="submission" date="2022-04" db="EMBL/GenBank/DDBJ databases">
        <title>Chromosome-scale genome assembly of Holotrichia oblita Faldermann.</title>
        <authorList>
            <person name="Rongchong L."/>
        </authorList>
    </citation>
    <scope>NUCLEOTIDE SEQUENCE</scope>
    <source>
        <strain evidence="1">81SQS9</strain>
    </source>
</reference>
<gene>
    <name evidence="1" type="ORF">MML48_3g00004794</name>
</gene>
<evidence type="ECO:0000313" key="1">
    <source>
        <dbReference type="EMBL" id="KAI4464370.1"/>
    </source>
</evidence>
<name>A0ACB9TC29_HOLOL</name>
<dbReference type="Proteomes" id="UP001056778">
    <property type="component" value="Chromosome 3"/>
</dbReference>
<comment type="caution">
    <text evidence="1">The sequence shown here is derived from an EMBL/GenBank/DDBJ whole genome shotgun (WGS) entry which is preliminary data.</text>
</comment>
<sequence>MFPQVIFSAILIATSYGSPIDSHANSYVSTNSGLGAYRNTGLQQFHGIKYAEPVQPIIKQIPIIITSHRQEEELEEHGPAEYSYSYGVEDQHTGDMKSHKETRTGDVVKGEYSFKEADGTIRTVNYTVDKKSGFNAVVTRSGHANHPLIQQKKIVLKPIYVSNSHEDQHY</sequence>
<accession>A0ACB9TC29</accession>
<keyword evidence="2" id="KW-1185">Reference proteome</keyword>
<protein>
    <submittedName>
        <fullName evidence="1">Structural contituent of cuticle</fullName>
    </submittedName>
</protein>
<proteinExistence type="predicted"/>
<evidence type="ECO:0000313" key="2">
    <source>
        <dbReference type="Proteomes" id="UP001056778"/>
    </source>
</evidence>
<organism evidence="1 2">
    <name type="scientific">Holotrichia oblita</name>
    <name type="common">Chafer beetle</name>
    <dbReference type="NCBI Taxonomy" id="644536"/>
    <lineage>
        <taxon>Eukaryota</taxon>
        <taxon>Metazoa</taxon>
        <taxon>Ecdysozoa</taxon>
        <taxon>Arthropoda</taxon>
        <taxon>Hexapoda</taxon>
        <taxon>Insecta</taxon>
        <taxon>Pterygota</taxon>
        <taxon>Neoptera</taxon>
        <taxon>Endopterygota</taxon>
        <taxon>Coleoptera</taxon>
        <taxon>Polyphaga</taxon>
        <taxon>Scarabaeiformia</taxon>
        <taxon>Scarabaeidae</taxon>
        <taxon>Melolonthinae</taxon>
        <taxon>Holotrichia</taxon>
    </lineage>
</organism>